<dbReference type="EMBL" id="CAJJDO010000062">
    <property type="protein sequence ID" value="CAD8174995.1"/>
    <property type="molecule type" value="Genomic_DNA"/>
</dbReference>
<dbReference type="GO" id="GO:0005634">
    <property type="term" value="C:nucleus"/>
    <property type="evidence" value="ECO:0007669"/>
    <property type="project" value="TreeGrafter"/>
</dbReference>
<keyword evidence="3" id="KW-1185">Reference proteome</keyword>
<reference evidence="2" key="1">
    <citation type="submission" date="2021-01" db="EMBL/GenBank/DDBJ databases">
        <authorList>
            <consortium name="Genoscope - CEA"/>
            <person name="William W."/>
        </authorList>
    </citation>
    <scope>NUCLEOTIDE SEQUENCE</scope>
</reference>
<organism evidence="2 3">
    <name type="scientific">Paramecium pentaurelia</name>
    <dbReference type="NCBI Taxonomy" id="43138"/>
    <lineage>
        <taxon>Eukaryota</taxon>
        <taxon>Sar</taxon>
        <taxon>Alveolata</taxon>
        <taxon>Ciliophora</taxon>
        <taxon>Intramacronucleata</taxon>
        <taxon>Oligohymenophorea</taxon>
        <taxon>Peniculida</taxon>
        <taxon>Parameciidae</taxon>
        <taxon>Paramecium</taxon>
    </lineage>
</organism>
<keyword evidence="1" id="KW-1133">Transmembrane helix</keyword>
<protein>
    <recommendedName>
        <fullName evidence="4">Transmembrane protein</fullName>
    </recommendedName>
</protein>
<name>A0A8S1VF42_9CILI</name>
<evidence type="ECO:0000313" key="2">
    <source>
        <dbReference type="EMBL" id="CAD8174995.1"/>
    </source>
</evidence>
<keyword evidence="1" id="KW-0812">Transmembrane</keyword>
<accession>A0A8S1VF42</accession>
<gene>
    <name evidence="2" type="ORF">PPENT_87.1.T0620100</name>
</gene>
<dbReference type="AlphaFoldDB" id="A0A8S1VF42"/>
<dbReference type="PANTHER" id="PTHR31398">
    <property type="entry name" value="MEIOTIC NUCLEAR DIVISION PROTEIN 1 HOMOLOG"/>
    <property type="match status" value="1"/>
</dbReference>
<dbReference type="PANTHER" id="PTHR31398:SF0">
    <property type="entry name" value="MEIOTIC NUCLEAR DIVISION PROTEIN 1 HOMOLOG"/>
    <property type="match status" value="1"/>
</dbReference>
<dbReference type="Proteomes" id="UP000689195">
    <property type="component" value="Unassembled WGS sequence"/>
</dbReference>
<dbReference type="OrthoDB" id="10362245at2759"/>
<comment type="caution">
    <text evidence="2">The sequence shown here is derived from an EMBL/GenBank/DDBJ whole genome shotgun (WGS) entry which is preliminary data.</text>
</comment>
<proteinExistence type="predicted"/>
<dbReference type="GO" id="GO:0007131">
    <property type="term" value="P:reciprocal meiotic recombination"/>
    <property type="evidence" value="ECO:0007669"/>
    <property type="project" value="TreeGrafter"/>
</dbReference>
<evidence type="ECO:0008006" key="4">
    <source>
        <dbReference type="Google" id="ProtNLM"/>
    </source>
</evidence>
<evidence type="ECO:0000256" key="1">
    <source>
        <dbReference type="SAM" id="Phobius"/>
    </source>
</evidence>
<sequence length="639" mass="74945">MIQDLIKKVDLLVDPYEFNTSAKEKSLTLLGGIVSILLLIFTLFYIVEIIFRFNENQNYIYAGTQSETFPELILNQNNTIFALELTSDNGSILSNMTDLLNYITISAFYVQQSRIEGILGSTKNYSQMKKEKCSQAVIKKLNFNPASMTEEQKENLICFSGHFELSGQYYDPKFNYIKISVEICDNMVNNNCKDVKEIEEFIQQGINVNLFIRGSKIKQKLDPITPDNVSPVNIYSRLMTMLGNRENIYLKPISMDIKKIQFFYEMFGIEETQQLFSGSIVEKKETIMEPISIKPQTSLCNLYLRVSSDSSFFFVKQQDLISIVLSAISEGTALLFAAMQFIKFFYKYYNQHKTLEVLMNQIFKFDMSKVKQRRIKKAITNQQTQILEEQLDQILKPTVDYSFYKYIKYIIQHCFKKFMVEAEDTELIISQIAKEKIEYDLDLSNILKKLYEIDCLKLFLFDDDQLMIFNSFSFPVFTDQTEQQRQTFLQIEQLLNQGTKIQQVQDYVIENDQQTCQDADQSKIPITQRLAKINWFFKSQLIVDAKNLNLNYERIYKDDNENKSMNQQLIKFTKLNKSLYDLIKCNTQKQSQALNQQVTENNQNVNNLNHQNIEVFESQEEEINDERVRVPHRFITQNI</sequence>
<feature type="transmembrane region" description="Helical" evidence="1">
    <location>
        <begin position="27"/>
        <end position="47"/>
    </location>
</feature>
<keyword evidence="1" id="KW-0472">Membrane</keyword>
<evidence type="ECO:0000313" key="3">
    <source>
        <dbReference type="Proteomes" id="UP000689195"/>
    </source>
</evidence>